<evidence type="ECO:0000313" key="3">
    <source>
        <dbReference type="Proteomes" id="UP000093482"/>
    </source>
</evidence>
<keyword evidence="3" id="KW-1185">Reference proteome</keyword>
<dbReference type="EMBL" id="MATO01000041">
    <property type="protein sequence ID" value="OCS89635.1"/>
    <property type="molecule type" value="Genomic_DNA"/>
</dbReference>
<dbReference type="RefSeq" id="WP_066465091.1">
    <property type="nucleotide sequence ID" value="NZ_MATO01000041.1"/>
</dbReference>
<protein>
    <submittedName>
        <fullName evidence="2">Uncharacterized protein</fullName>
    </submittedName>
</protein>
<dbReference type="OrthoDB" id="2887155at2"/>
<organism evidence="2 3">
    <name type="scientific">Caryophanon latum</name>
    <dbReference type="NCBI Taxonomy" id="33977"/>
    <lineage>
        <taxon>Bacteria</taxon>
        <taxon>Bacillati</taxon>
        <taxon>Bacillota</taxon>
        <taxon>Bacilli</taxon>
        <taxon>Bacillales</taxon>
        <taxon>Caryophanaceae</taxon>
        <taxon>Caryophanon</taxon>
    </lineage>
</organism>
<evidence type="ECO:0000313" key="2">
    <source>
        <dbReference type="EMBL" id="OCS89635.1"/>
    </source>
</evidence>
<sequence>MDDDVLKFLIEQVQWAKEQEVILAKIEGKLRVMRTLAQYRLQYVLTAQEIVNLQQQIDVLQLEIDELEHQLNSNIVH</sequence>
<name>A0A1C0YR29_9BACL</name>
<accession>A0A1C0YR29</accession>
<gene>
    <name evidence="2" type="ORF">A6K76_12360</name>
</gene>
<keyword evidence="1" id="KW-0175">Coiled coil</keyword>
<comment type="caution">
    <text evidence="2">The sequence shown here is derived from an EMBL/GenBank/DDBJ whole genome shotgun (WGS) entry which is preliminary data.</text>
</comment>
<feature type="coiled-coil region" evidence="1">
    <location>
        <begin position="36"/>
        <end position="70"/>
    </location>
</feature>
<proteinExistence type="predicted"/>
<evidence type="ECO:0000256" key="1">
    <source>
        <dbReference type="SAM" id="Coils"/>
    </source>
</evidence>
<dbReference type="AlphaFoldDB" id="A0A1C0YR29"/>
<dbReference type="Proteomes" id="UP000093482">
    <property type="component" value="Unassembled WGS sequence"/>
</dbReference>
<reference evidence="2 3" key="1">
    <citation type="submission" date="2016-07" db="EMBL/GenBank/DDBJ databases">
        <title>Caryophanon latum genome sequencing.</title>
        <authorList>
            <person name="Verma A."/>
            <person name="Pal Y."/>
            <person name="Krishnamurthi S."/>
        </authorList>
    </citation>
    <scope>NUCLEOTIDE SEQUENCE [LARGE SCALE GENOMIC DNA]</scope>
    <source>
        <strain evidence="2 3">DSM 14151</strain>
    </source>
</reference>